<dbReference type="EMBL" id="JAUQYP010000001">
    <property type="protein sequence ID" value="MDO8107641.1"/>
    <property type="molecule type" value="Genomic_DNA"/>
</dbReference>
<proteinExistence type="predicted"/>
<evidence type="ECO:0000256" key="4">
    <source>
        <dbReference type="ARBA" id="ARBA00023136"/>
    </source>
</evidence>
<name>A0ABT9D9T2_9CELL</name>
<organism evidence="6 7">
    <name type="scientific">Actinotalea lenta</name>
    <dbReference type="NCBI Taxonomy" id="3064654"/>
    <lineage>
        <taxon>Bacteria</taxon>
        <taxon>Bacillati</taxon>
        <taxon>Actinomycetota</taxon>
        <taxon>Actinomycetes</taxon>
        <taxon>Micrococcales</taxon>
        <taxon>Cellulomonadaceae</taxon>
        <taxon>Actinotalea</taxon>
    </lineage>
</organism>
<dbReference type="Gene3D" id="1.20.120.1630">
    <property type="match status" value="1"/>
</dbReference>
<keyword evidence="2 5" id="KW-0812">Transmembrane</keyword>
<accession>A0ABT9D9T2</accession>
<reference evidence="6 7" key="1">
    <citation type="submission" date="2023-07" db="EMBL/GenBank/DDBJ databases">
        <title>Description of novel actinomycetes strains, isolated from tidal flat sediment.</title>
        <authorList>
            <person name="Lu C."/>
        </authorList>
    </citation>
    <scope>NUCLEOTIDE SEQUENCE [LARGE SCALE GENOMIC DNA]</scope>
    <source>
        <strain evidence="6 7">SYSU T00b441</strain>
    </source>
</reference>
<keyword evidence="3 5" id="KW-1133">Transmembrane helix</keyword>
<keyword evidence="7" id="KW-1185">Reference proteome</keyword>
<keyword evidence="4 5" id="KW-0472">Membrane</keyword>
<comment type="subcellular location">
    <subcellularLocation>
        <location evidence="1">Endomembrane system</location>
        <topology evidence="1">Multi-pass membrane protein</topology>
    </subcellularLocation>
</comment>
<keyword evidence="6" id="KW-0489">Methyltransferase</keyword>
<feature type="transmembrane region" description="Helical" evidence="5">
    <location>
        <begin position="121"/>
        <end position="147"/>
    </location>
</feature>
<evidence type="ECO:0000256" key="5">
    <source>
        <dbReference type="SAM" id="Phobius"/>
    </source>
</evidence>
<evidence type="ECO:0000313" key="7">
    <source>
        <dbReference type="Proteomes" id="UP001232536"/>
    </source>
</evidence>
<evidence type="ECO:0000256" key="3">
    <source>
        <dbReference type="ARBA" id="ARBA00022989"/>
    </source>
</evidence>
<evidence type="ECO:0000313" key="6">
    <source>
        <dbReference type="EMBL" id="MDO8107641.1"/>
    </source>
</evidence>
<evidence type="ECO:0000256" key="2">
    <source>
        <dbReference type="ARBA" id="ARBA00022692"/>
    </source>
</evidence>
<sequence>MHRYLDWASHEYPLRRRLVVLSLLAVVFLGVLPTLLVRGATRLDGRLRLRRIRAGIVNPVAGGGLVAVGACLALTSIRAQVDAGSGTPLPMMPTQRLVVQPPFSYSRNPMTLGTLLGYGGIGVWLGSISALGIVASAGVVLLTYLHVVEEKELEARFGADYLVYKRATPFLIPRLSARRPTVR</sequence>
<feature type="transmembrane region" description="Helical" evidence="5">
    <location>
        <begin position="20"/>
        <end position="39"/>
    </location>
</feature>
<dbReference type="GO" id="GO:0004671">
    <property type="term" value="F:protein C-terminal S-isoprenylcysteine carboxyl O-methyltransferase activity"/>
    <property type="evidence" value="ECO:0007669"/>
    <property type="project" value="UniProtKB-EC"/>
</dbReference>
<keyword evidence="6" id="KW-0808">Transferase</keyword>
<dbReference type="EC" id="2.1.1.334" evidence="6"/>
<dbReference type="GO" id="GO:0032259">
    <property type="term" value="P:methylation"/>
    <property type="evidence" value="ECO:0007669"/>
    <property type="project" value="UniProtKB-KW"/>
</dbReference>
<dbReference type="RefSeq" id="WP_304601259.1">
    <property type="nucleotide sequence ID" value="NZ_JAUQYO010000001.1"/>
</dbReference>
<comment type="caution">
    <text evidence="6">The sequence shown here is derived from an EMBL/GenBank/DDBJ whole genome shotgun (WGS) entry which is preliminary data.</text>
</comment>
<dbReference type="InterPro" id="IPR007318">
    <property type="entry name" value="Phopholipid_MeTrfase"/>
</dbReference>
<dbReference type="EC" id="2.1.1.100" evidence="6"/>
<feature type="transmembrane region" description="Helical" evidence="5">
    <location>
        <begin position="60"/>
        <end position="81"/>
    </location>
</feature>
<protein>
    <submittedName>
        <fullName evidence="6">Isoprenylcysteine carboxylmethyltransferase family protein</fullName>
        <ecNumber evidence="6">2.1.1.100</ecNumber>
        <ecNumber evidence="6">2.1.1.334</ecNumber>
    </submittedName>
</protein>
<evidence type="ECO:0000256" key="1">
    <source>
        <dbReference type="ARBA" id="ARBA00004127"/>
    </source>
</evidence>
<dbReference type="Proteomes" id="UP001232536">
    <property type="component" value="Unassembled WGS sequence"/>
</dbReference>
<gene>
    <name evidence="6" type="ORF">Q6348_10580</name>
</gene>
<dbReference type="Pfam" id="PF04191">
    <property type="entry name" value="PEMT"/>
    <property type="match status" value="1"/>
</dbReference>